<proteinExistence type="predicted"/>
<organism evidence="2 3">
    <name type="scientific">Pelosinus fermentans B4</name>
    <dbReference type="NCBI Taxonomy" id="1149862"/>
    <lineage>
        <taxon>Bacteria</taxon>
        <taxon>Bacillati</taxon>
        <taxon>Bacillota</taxon>
        <taxon>Negativicutes</taxon>
        <taxon>Selenomonadales</taxon>
        <taxon>Sporomusaceae</taxon>
        <taxon>Pelosinus</taxon>
    </lineage>
</organism>
<keyword evidence="1" id="KW-1133">Transmembrane helix</keyword>
<feature type="transmembrane region" description="Helical" evidence="1">
    <location>
        <begin position="33"/>
        <end position="50"/>
    </location>
</feature>
<dbReference type="PATRIC" id="fig|1149862.3.peg.3232"/>
<sequence length="88" mass="9695" precursor="true">MSFWSTNAFALAIIGAAIGLLLIAILDDKDKENVLGNFLVGIGCILLITASQQEALDNRNEPDITDEINQLKKKLAELENKINNHYPD</sequence>
<keyword evidence="1" id="KW-0812">Transmembrane</keyword>
<keyword evidence="3" id="KW-1185">Reference proteome</keyword>
<evidence type="ECO:0000313" key="2">
    <source>
        <dbReference type="EMBL" id="EIW17513.1"/>
    </source>
</evidence>
<dbReference type="OrthoDB" id="1683820at2"/>
<dbReference type="Proteomes" id="UP000004324">
    <property type="component" value="Unassembled WGS sequence"/>
</dbReference>
<feature type="transmembrane region" description="Helical" evidence="1">
    <location>
        <begin position="6"/>
        <end position="26"/>
    </location>
</feature>
<gene>
    <name evidence="2" type="ORF">FB4_4262</name>
</gene>
<keyword evidence="1" id="KW-0472">Membrane</keyword>
<dbReference type="EMBL" id="AKVJ01000030">
    <property type="protein sequence ID" value="EIW17513.1"/>
    <property type="molecule type" value="Genomic_DNA"/>
</dbReference>
<protein>
    <submittedName>
        <fullName evidence="2">Uncharacterized protein</fullName>
    </submittedName>
</protein>
<reference evidence="2 3" key="1">
    <citation type="journal article" date="2012" name="J. Bacteriol.">
        <title>Draft Genome Sequences for Two Metal-Reducing Pelosinus fermentans Strains Isolated from a Cr(VI)-Contaminated Site and for Type Strain R7.</title>
        <authorList>
            <person name="Brown S.D."/>
            <person name="Podar M."/>
            <person name="Klingeman D.M."/>
            <person name="Johnson C.M."/>
            <person name="Yang Z.K."/>
            <person name="Utturkar S.M."/>
            <person name="Land M.L."/>
            <person name="Mosher J.J."/>
            <person name="Hurt R.A.Jr."/>
            <person name="Phelps T.J."/>
            <person name="Palumbo A.V."/>
            <person name="Arkin A.P."/>
            <person name="Hazen T.C."/>
            <person name="Elias D.A."/>
        </authorList>
    </citation>
    <scope>NUCLEOTIDE SEQUENCE [LARGE SCALE GENOMIC DNA]</scope>
    <source>
        <strain evidence="2 3">B4</strain>
    </source>
</reference>
<evidence type="ECO:0000256" key="1">
    <source>
        <dbReference type="SAM" id="Phobius"/>
    </source>
</evidence>
<comment type="caution">
    <text evidence="2">The sequence shown here is derived from an EMBL/GenBank/DDBJ whole genome shotgun (WGS) entry which is preliminary data.</text>
</comment>
<name>I8RDZ1_9FIRM</name>
<dbReference type="AlphaFoldDB" id="I8RDZ1"/>
<evidence type="ECO:0000313" key="3">
    <source>
        <dbReference type="Proteomes" id="UP000004324"/>
    </source>
</evidence>
<dbReference type="RefSeq" id="WP_007935973.1">
    <property type="nucleotide sequence ID" value="NZ_AKVJ01000030.1"/>
</dbReference>
<accession>I8RDZ1</accession>